<dbReference type="PANTHER" id="PTHR20859:SF84">
    <property type="entry name" value="INTERFERON ALPHA_BETA RECEPTOR 2"/>
    <property type="match status" value="1"/>
</dbReference>
<dbReference type="InterPro" id="IPR013783">
    <property type="entry name" value="Ig-like_fold"/>
</dbReference>
<evidence type="ECO:0000259" key="4">
    <source>
        <dbReference type="Pfam" id="PF09294"/>
    </source>
</evidence>
<dbReference type="Pfam" id="PF09294">
    <property type="entry name" value="Interfer-bind"/>
    <property type="match status" value="1"/>
</dbReference>
<accession>A0ABM2XUQ9</accession>
<keyword evidence="2" id="KW-0812">Transmembrane</keyword>
<evidence type="ECO:0000313" key="5">
    <source>
        <dbReference type="Proteomes" id="UP000886700"/>
    </source>
</evidence>
<dbReference type="InterPro" id="IPR015373">
    <property type="entry name" value="Interferon/interleukin_rcp_dom"/>
</dbReference>
<feature type="domain" description="Interferon/interleukin receptor" evidence="4">
    <location>
        <begin position="149"/>
        <end position="252"/>
    </location>
</feature>
<gene>
    <name evidence="6" type="primary">Ifnar2</name>
</gene>
<feature type="compositionally biased region" description="Polar residues" evidence="1">
    <location>
        <begin position="370"/>
        <end position="381"/>
    </location>
</feature>
<evidence type="ECO:0000259" key="3">
    <source>
        <dbReference type="Pfam" id="PF01108"/>
    </source>
</evidence>
<feature type="compositionally biased region" description="Basic and acidic residues" evidence="1">
    <location>
        <begin position="480"/>
        <end position="492"/>
    </location>
</feature>
<dbReference type="InterPro" id="IPR050650">
    <property type="entry name" value="Type-II_Cytokine-TF_Rcpt"/>
</dbReference>
<dbReference type="Pfam" id="PF01108">
    <property type="entry name" value="Tissue_fac"/>
    <property type="match status" value="1"/>
</dbReference>
<dbReference type="Proteomes" id="UP000886700">
    <property type="component" value="Unplaced"/>
</dbReference>
<proteinExistence type="predicted"/>
<dbReference type="InterPro" id="IPR003961">
    <property type="entry name" value="FN3_dom"/>
</dbReference>
<dbReference type="Gene3D" id="2.60.40.10">
    <property type="entry name" value="Immunoglobulins"/>
    <property type="match status" value="2"/>
</dbReference>
<feature type="region of interest" description="Disordered" evidence="1">
    <location>
        <begin position="369"/>
        <end position="446"/>
    </location>
</feature>
<feature type="region of interest" description="Disordered" evidence="1">
    <location>
        <begin position="469"/>
        <end position="541"/>
    </location>
</feature>
<name>A0ABM2XUQ9_MESAU</name>
<keyword evidence="5" id="KW-1185">Reference proteome</keyword>
<sequence length="541" mass="59901">MRPSRCESRESAYKLTRMLPSHALSIIRLLSLCLMVCVSLQFVSSTDVEDYPKESCDIKLTLRNFRLIVSWELQNKSIPPTHYTFWSTIMSKLEDPKALENCTNITESSCDVTDEWGYRNENYVPIVVIYRGDSMQSLCDSFEITATDTRLEPPEFGVVGFTDHINVTMKFPPVTPKLFRESIWNMLVYRSLVIKEQAGQSVKLHKPKMKNITGNVTYVLRDLLPKTNYCVSVYFEAENPKNTIKSPFKCTVLQPDQESGPSESGKVGIITGCVIIVAFFSAIVMLKRIGYICLKNNFPNALNFHNFLSWIVPEVPPSEGVDKLEIIPTNKKKKVWNYDYGDESDSDGEEVPKASATGYTTHGLMGRLLSQASDPSTSPQEPQLEEDSATEESDATGAGAEPELPTEAAMVLGLGPSEDPSAPYERRESALQDSFSGHDSSSMNEPGEKVIFNVNLNSVFLRVLHDGSEDGSEASSLAEDPVHLDEAPHRTESGLPMAGGDRTQSPHPSISSQGLWTEDGSSDKTDSSDSDADIGDGYIMR</sequence>
<dbReference type="RefSeq" id="XP_040606429.1">
    <property type="nucleotide sequence ID" value="XM_040750495.1"/>
</dbReference>
<feature type="domain" description="Fibronectin type-III" evidence="3">
    <location>
        <begin position="33"/>
        <end position="133"/>
    </location>
</feature>
<protein>
    <submittedName>
        <fullName evidence="6">Interferon alpha/beta receptor 2 isoform X1</fullName>
    </submittedName>
</protein>
<feature type="compositionally biased region" description="Polar residues" evidence="1">
    <location>
        <begin position="431"/>
        <end position="444"/>
    </location>
</feature>
<feature type="compositionally biased region" description="Acidic residues" evidence="1">
    <location>
        <begin position="383"/>
        <end position="394"/>
    </location>
</feature>
<reference evidence="6" key="1">
    <citation type="submission" date="2025-08" db="UniProtKB">
        <authorList>
            <consortium name="RefSeq"/>
        </authorList>
    </citation>
    <scope>IDENTIFICATION</scope>
    <source>
        <tissue evidence="6">Liver</tissue>
    </source>
</reference>
<keyword evidence="2" id="KW-0472">Membrane</keyword>
<dbReference type="InterPro" id="IPR036116">
    <property type="entry name" value="FN3_sf"/>
</dbReference>
<dbReference type="SUPFAM" id="SSF49265">
    <property type="entry name" value="Fibronectin type III"/>
    <property type="match status" value="2"/>
</dbReference>
<feature type="compositionally biased region" description="Polar residues" evidence="1">
    <location>
        <begin position="502"/>
        <end position="515"/>
    </location>
</feature>
<feature type="transmembrane region" description="Helical" evidence="2">
    <location>
        <begin position="267"/>
        <end position="286"/>
    </location>
</feature>
<dbReference type="GeneID" id="106021446"/>
<dbReference type="PANTHER" id="PTHR20859">
    <property type="entry name" value="INTERFERON/INTERLEUKIN RECEPTOR"/>
    <property type="match status" value="1"/>
</dbReference>
<evidence type="ECO:0000256" key="1">
    <source>
        <dbReference type="SAM" id="MobiDB-lite"/>
    </source>
</evidence>
<keyword evidence="2" id="KW-1133">Transmembrane helix</keyword>
<organism evidence="5 6">
    <name type="scientific">Mesocricetus auratus</name>
    <name type="common">Golden hamster</name>
    <dbReference type="NCBI Taxonomy" id="10036"/>
    <lineage>
        <taxon>Eukaryota</taxon>
        <taxon>Metazoa</taxon>
        <taxon>Chordata</taxon>
        <taxon>Craniata</taxon>
        <taxon>Vertebrata</taxon>
        <taxon>Euteleostomi</taxon>
        <taxon>Mammalia</taxon>
        <taxon>Eutheria</taxon>
        <taxon>Euarchontoglires</taxon>
        <taxon>Glires</taxon>
        <taxon>Rodentia</taxon>
        <taxon>Myomorpha</taxon>
        <taxon>Muroidea</taxon>
        <taxon>Cricetidae</taxon>
        <taxon>Cricetinae</taxon>
        <taxon>Mesocricetus</taxon>
    </lineage>
</organism>
<evidence type="ECO:0000256" key="2">
    <source>
        <dbReference type="SAM" id="Phobius"/>
    </source>
</evidence>
<keyword evidence="6" id="KW-0675">Receptor</keyword>
<evidence type="ECO:0000313" key="6">
    <source>
        <dbReference type="RefSeq" id="XP_040606429.1"/>
    </source>
</evidence>